<organism evidence="4 5">
    <name type="scientific">Streptomyces blastmyceticus</name>
    <dbReference type="NCBI Taxonomy" id="68180"/>
    <lineage>
        <taxon>Bacteria</taxon>
        <taxon>Bacillati</taxon>
        <taxon>Actinomycetota</taxon>
        <taxon>Actinomycetes</taxon>
        <taxon>Kitasatosporales</taxon>
        <taxon>Streptomycetaceae</taxon>
        <taxon>Streptomyces</taxon>
    </lineage>
</organism>
<dbReference type="RefSeq" id="WP_344117750.1">
    <property type="nucleotide sequence ID" value="NZ_BAAABW010000013.1"/>
</dbReference>
<sequence>MSEHKTIAVVGATGAQGGGLVRAILDAPDSGFTVRALTRDADSPKARALAERGAEVVRADLDDEASVHRAFAGAYGAFVVTNFWAPLTPEQEAARDRARMEIDQAHVAARAAKANGLRHVVWSTLEDTRPYFAHLGRTVPAPLGAYAVPHFDAKAEANAAFTTLGVPTTFLQTTFYYEAFAQGQGPHRDADGKLVLATPMAANPLAMIAADDIGRTALGVLRRGVEFVGRTVSIAGEHATGDELAAKFTELLGEQVTYRPQTYAQARAAGYPSAVEVANMFEFYSEASAYFTGARDMDLVRRLNPSLEPLDGWLARHRAEVVEAI</sequence>
<evidence type="ECO:0000256" key="2">
    <source>
        <dbReference type="ARBA" id="ARBA00022857"/>
    </source>
</evidence>
<dbReference type="EMBL" id="BAAABW010000013">
    <property type="protein sequence ID" value="GAA0346701.1"/>
    <property type="molecule type" value="Genomic_DNA"/>
</dbReference>
<evidence type="ECO:0000259" key="3">
    <source>
        <dbReference type="Pfam" id="PF05368"/>
    </source>
</evidence>
<keyword evidence="2" id="KW-0521">NADP</keyword>
<dbReference type="Pfam" id="PF05368">
    <property type="entry name" value="NmrA"/>
    <property type="match status" value="1"/>
</dbReference>
<evidence type="ECO:0000313" key="4">
    <source>
        <dbReference type="EMBL" id="GAA0346701.1"/>
    </source>
</evidence>
<dbReference type="Proteomes" id="UP001500063">
    <property type="component" value="Unassembled WGS sequence"/>
</dbReference>
<evidence type="ECO:0000256" key="1">
    <source>
        <dbReference type="ARBA" id="ARBA00006328"/>
    </source>
</evidence>
<dbReference type="PANTHER" id="PTHR42748">
    <property type="entry name" value="NITROGEN METABOLITE REPRESSION PROTEIN NMRA FAMILY MEMBER"/>
    <property type="match status" value="1"/>
</dbReference>
<name>A0ABN0WU86_9ACTN</name>
<dbReference type="Gene3D" id="3.40.50.720">
    <property type="entry name" value="NAD(P)-binding Rossmann-like Domain"/>
    <property type="match status" value="1"/>
</dbReference>
<keyword evidence="5" id="KW-1185">Reference proteome</keyword>
<feature type="domain" description="NmrA-like" evidence="3">
    <location>
        <begin position="4"/>
        <end position="290"/>
    </location>
</feature>
<gene>
    <name evidence="4" type="ORF">GCM10010319_24020</name>
</gene>
<accession>A0ABN0WU86</accession>
<dbReference type="Gene3D" id="3.90.25.10">
    <property type="entry name" value="UDP-galactose 4-epimerase, domain 1"/>
    <property type="match status" value="1"/>
</dbReference>
<dbReference type="CDD" id="cd05251">
    <property type="entry name" value="NmrA_like_SDR_a"/>
    <property type="match status" value="1"/>
</dbReference>
<evidence type="ECO:0000313" key="5">
    <source>
        <dbReference type="Proteomes" id="UP001500063"/>
    </source>
</evidence>
<dbReference type="PANTHER" id="PTHR42748:SF7">
    <property type="entry name" value="NMRA LIKE REDOX SENSOR 1-RELATED"/>
    <property type="match status" value="1"/>
</dbReference>
<proteinExistence type="inferred from homology"/>
<dbReference type="InterPro" id="IPR008030">
    <property type="entry name" value="NmrA-like"/>
</dbReference>
<reference evidence="4 5" key="1">
    <citation type="journal article" date="2019" name="Int. J. Syst. Evol. Microbiol.">
        <title>The Global Catalogue of Microorganisms (GCM) 10K type strain sequencing project: providing services to taxonomists for standard genome sequencing and annotation.</title>
        <authorList>
            <consortium name="The Broad Institute Genomics Platform"/>
            <consortium name="The Broad Institute Genome Sequencing Center for Infectious Disease"/>
            <person name="Wu L."/>
            <person name="Ma J."/>
        </authorList>
    </citation>
    <scope>NUCLEOTIDE SEQUENCE [LARGE SCALE GENOMIC DNA]</scope>
    <source>
        <strain evidence="4 5">JCM 4565</strain>
    </source>
</reference>
<comment type="caution">
    <text evidence="4">The sequence shown here is derived from an EMBL/GenBank/DDBJ whole genome shotgun (WGS) entry which is preliminary data.</text>
</comment>
<dbReference type="InterPro" id="IPR051164">
    <property type="entry name" value="NmrA-like_oxidored"/>
</dbReference>
<protein>
    <submittedName>
        <fullName evidence="4">NmrA/HSCARG family protein</fullName>
    </submittedName>
</protein>
<dbReference type="InterPro" id="IPR036291">
    <property type="entry name" value="NAD(P)-bd_dom_sf"/>
</dbReference>
<dbReference type="SUPFAM" id="SSF51735">
    <property type="entry name" value="NAD(P)-binding Rossmann-fold domains"/>
    <property type="match status" value="1"/>
</dbReference>
<comment type="similarity">
    <text evidence="1">Belongs to the NmrA-type oxidoreductase family.</text>
</comment>